<dbReference type="AlphaFoldDB" id="A0A835R482"/>
<proteinExistence type="predicted"/>
<gene>
    <name evidence="1" type="ORF">HPP92_010695</name>
</gene>
<evidence type="ECO:0000313" key="2">
    <source>
        <dbReference type="Proteomes" id="UP000636800"/>
    </source>
</evidence>
<sequence>MKVQHGKCTEDSKVQYSKYMKDSTWLLLSLHKKNLSPKGSYPKEQKFCINEALENSLK</sequence>
<dbReference type="EMBL" id="JADCNL010000005">
    <property type="protein sequence ID" value="KAG0479837.1"/>
    <property type="molecule type" value="Genomic_DNA"/>
</dbReference>
<organism evidence="1 2">
    <name type="scientific">Vanilla planifolia</name>
    <name type="common">Vanilla</name>
    <dbReference type="NCBI Taxonomy" id="51239"/>
    <lineage>
        <taxon>Eukaryota</taxon>
        <taxon>Viridiplantae</taxon>
        <taxon>Streptophyta</taxon>
        <taxon>Embryophyta</taxon>
        <taxon>Tracheophyta</taxon>
        <taxon>Spermatophyta</taxon>
        <taxon>Magnoliopsida</taxon>
        <taxon>Liliopsida</taxon>
        <taxon>Asparagales</taxon>
        <taxon>Orchidaceae</taxon>
        <taxon>Vanilloideae</taxon>
        <taxon>Vanilleae</taxon>
        <taxon>Vanilla</taxon>
    </lineage>
</organism>
<evidence type="ECO:0000313" key="1">
    <source>
        <dbReference type="EMBL" id="KAG0479837.1"/>
    </source>
</evidence>
<dbReference type="OrthoDB" id="77878at2759"/>
<protein>
    <submittedName>
        <fullName evidence="1">Uncharacterized protein</fullName>
    </submittedName>
</protein>
<dbReference type="Proteomes" id="UP000636800">
    <property type="component" value="Chromosome 5"/>
</dbReference>
<comment type="caution">
    <text evidence="1">The sequence shown here is derived from an EMBL/GenBank/DDBJ whole genome shotgun (WGS) entry which is preliminary data.</text>
</comment>
<reference evidence="1 2" key="1">
    <citation type="journal article" date="2020" name="Nat. Food">
        <title>A phased Vanilla planifolia genome enables genetic improvement of flavour and production.</title>
        <authorList>
            <person name="Hasing T."/>
            <person name="Tang H."/>
            <person name="Brym M."/>
            <person name="Khazi F."/>
            <person name="Huang T."/>
            <person name="Chambers A.H."/>
        </authorList>
    </citation>
    <scope>NUCLEOTIDE SEQUENCE [LARGE SCALE GENOMIC DNA]</scope>
    <source>
        <tissue evidence="1">Leaf</tissue>
    </source>
</reference>
<keyword evidence="2" id="KW-1185">Reference proteome</keyword>
<accession>A0A835R482</accession>
<name>A0A835R482_VANPL</name>